<protein>
    <submittedName>
        <fullName evidence="1">Uncharacterized protein</fullName>
    </submittedName>
</protein>
<reference evidence="1" key="1">
    <citation type="journal article" date="2008" name="ISME J.">
        <title>Genomic patterns of recombination, clonal divergence and environment in marine microbial populations.</title>
        <authorList>
            <person name="Konstantinidis K.T."/>
            <person name="Delong E.F."/>
        </authorList>
    </citation>
    <scope>NUCLEOTIDE SEQUENCE</scope>
</reference>
<proteinExistence type="predicted"/>
<dbReference type="AlphaFoldDB" id="B3T5A7"/>
<sequence>MSESDIKVKLKRGQWEVEITCPEDKIRQAVESVLAGLAPSAQEEPSYTRNISTTRSTTCRTLLLGLWNEGWFSTVRDLSAVDDELSRRGYHYDRTAVSHSLADLLREGILSREGMARSYLYVQKRPPD</sequence>
<organism evidence="1">
    <name type="scientific">uncultured marine microorganism HF4000_ANIW141A21</name>
    <dbReference type="NCBI Taxonomy" id="455535"/>
    <lineage>
        <taxon>unclassified sequences</taxon>
        <taxon>environmental samples</taxon>
    </lineage>
</organism>
<evidence type="ECO:0000313" key="1">
    <source>
        <dbReference type="EMBL" id="ABZ07766.1"/>
    </source>
</evidence>
<accession>B3T5A7</accession>
<name>B3T5A7_9ZZZZ</name>
<gene>
    <name evidence="1" type="ORF">ALOHA_HF4000ANIW141A21ctg1g51</name>
</gene>
<dbReference type="EMBL" id="EU016608">
    <property type="protein sequence ID" value="ABZ07766.1"/>
    <property type="molecule type" value="Genomic_DNA"/>
</dbReference>